<evidence type="ECO:0008006" key="3">
    <source>
        <dbReference type="Google" id="ProtNLM"/>
    </source>
</evidence>
<protein>
    <recommendedName>
        <fullName evidence="3">Peptidase aspartic putative domain-containing protein</fullName>
    </recommendedName>
</protein>
<dbReference type="EMBL" id="OZ034826">
    <property type="protein sequence ID" value="CAL1681253.1"/>
    <property type="molecule type" value="Genomic_DNA"/>
</dbReference>
<keyword evidence="2" id="KW-1185">Reference proteome</keyword>
<evidence type="ECO:0000313" key="1">
    <source>
        <dbReference type="EMBL" id="CAL1681253.1"/>
    </source>
</evidence>
<organism evidence="1 2">
    <name type="scientific">Lasius platythorax</name>
    <dbReference type="NCBI Taxonomy" id="488582"/>
    <lineage>
        <taxon>Eukaryota</taxon>
        <taxon>Metazoa</taxon>
        <taxon>Ecdysozoa</taxon>
        <taxon>Arthropoda</taxon>
        <taxon>Hexapoda</taxon>
        <taxon>Insecta</taxon>
        <taxon>Pterygota</taxon>
        <taxon>Neoptera</taxon>
        <taxon>Endopterygota</taxon>
        <taxon>Hymenoptera</taxon>
        <taxon>Apocrita</taxon>
        <taxon>Aculeata</taxon>
        <taxon>Formicoidea</taxon>
        <taxon>Formicidae</taxon>
        <taxon>Formicinae</taxon>
        <taxon>Lasius</taxon>
        <taxon>Lasius</taxon>
    </lineage>
</organism>
<gene>
    <name evidence="1" type="ORF">LPLAT_LOCUS7331</name>
</gene>
<proteinExistence type="predicted"/>
<dbReference type="AlphaFoldDB" id="A0AAV2NNA0"/>
<evidence type="ECO:0000313" key="2">
    <source>
        <dbReference type="Proteomes" id="UP001497644"/>
    </source>
</evidence>
<sequence length="177" mass="20003">MSRSWKSVRSALISRFTGLDLPDPQFDQPGKVDAIFRADVYGYLLRKGIRRGPIGTPSAQATALNWVLMGLVPSLYSEPVESPAVSANHALTAQVNLDQSLQRFWELEEIKNEPMLSPEDSLCEFLFVATHSQNLQGRYTLCLPKRKKTDVRLNNNHRKALKVLISSKRRLMRNPGL</sequence>
<reference evidence="1" key="1">
    <citation type="submission" date="2024-04" db="EMBL/GenBank/DDBJ databases">
        <authorList>
            <consortium name="Molecular Ecology Group"/>
        </authorList>
    </citation>
    <scope>NUCLEOTIDE SEQUENCE</scope>
</reference>
<dbReference type="Proteomes" id="UP001497644">
    <property type="component" value="Chromosome 3"/>
</dbReference>
<name>A0AAV2NNA0_9HYME</name>
<accession>A0AAV2NNA0</accession>